<evidence type="ECO:0000256" key="1">
    <source>
        <dbReference type="ARBA" id="ARBA00006484"/>
    </source>
</evidence>
<dbReference type="PRINTS" id="PR00080">
    <property type="entry name" value="SDRFAMILY"/>
</dbReference>
<protein>
    <submittedName>
        <fullName evidence="3">SDR family oxidoreductase</fullName>
    </submittedName>
</protein>
<dbReference type="Pfam" id="PF13561">
    <property type="entry name" value="adh_short_C2"/>
    <property type="match status" value="1"/>
</dbReference>
<accession>A0A387BN77</accession>
<dbReference type="SUPFAM" id="SSF51735">
    <property type="entry name" value="NAD(P)-binding Rossmann-fold domains"/>
    <property type="match status" value="1"/>
</dbReference>
<dbReference type="KEGG" id="gry:D7I44_11880"/>
<dbReference type="FunFam" id="3.40.50.720:FF:000084">
    <property type="entry name" value="Short-chain dehydrogenase reductase"/>
    <property type="match status" value="1"/>
</dbReference>
<dbReference type="AlphaFoldDB" id="A0A387BN77"/>
<evidence type="ECO:0000313" key="3">
    <source>
        <dbReference type="EMBL" id="AYG04158.1"/>
    </source>
</evidence>
<evidence type="ECO:0000313" key="4">
    <source>
        <dbReference type="Proteomes" id="UP000275069"/>
    </source>
</evidence>
<dbReference type="InterPro" id="IPR036291">
    <property type="entry name" value="NAD(P)-bd_dom_sf"/>
</dbReference>
<dbReference type="InterPro" id="IPR002347">
    <property type="entry name" value="SDR_fam"/>
</dbReference>
<dbReference type="InterPro" id="IPR020904">
    <property type="entry name" value="Sc_DH/Rdtase_CS"/>
</dbReference>
<sequence length="258" mass="26731">MRFEDRVVIVSGGANGIGRATAERMLDEGAFVAVLDREPEVARDWLDWRADSDRAAVFGCDVLDATSVDRAVADARARFGRIDVLAGVAGGDQPVADGLDEAHWQATVDLNLHAQVRLIRACRAALIETRGAIVLVSSVNGVAAYGEPAYAAAKAGLSLLARNLAVELGPAGVRINVVAPGTVRTRVWAGQDGGADAMVKLYPLGRVGEPSDIAAAIAFLASDDASWITGVTLPVDGGSLTGPLALLQGPIWGVAEAD</sequence>
<dbReference type="PRINTS" id="PR00081">
    <property type="entry name" value="GDHRDH"/>
</dbReference>
<keyword evidence="2" id="KW-0560">Oxidoreductase</keyword>
<dbReference type="CDD" id="cd05233">
    <property type="entry name" value="SDR_c"/>
    <property type="match status" value="1"/>
</dbReference>
<dbReference type="EMBL" id="CP032624">
    <property type="protein sequence ID" value="AYG04158.1"/>
    <property type="molecule type" value="Genomic_DNA"/>
</dbReference>
<dbReference type="PROSITE" id="PS00061">
    <property type="entry name" value="ADH_SHORT"/>
    <property type="match status" value="1"/>
</dbReference>
<dbReference type="PANTHER" id="PTHR24321:SF14">
    <property type="entry name" value="SHORT-CHAIN TYPE DEHYDROGENASE_REDUCTASE BLR2146-RELATED"/>
    <property type="match status" value="1"/>
</dbReference>
<proteinExistence type="inferred from homology"/>
<dbReference type="Gene3D" id="3.40.50.720">
    <property type="entry name" value="NAD(P)-binding Rossmann-like Domain"/>
    <property type="match status" value="1"/>
</dbReference>
<comment type="similarity">
    <text evidence="1">Belongs to the short-chain dehydrogenases/reductases (SDR) family.</text>
</comment>
<reference evidence="3 4" key="1">
    <citation type="submission" date="2018-09" db="EMBL/GenBank/DDBJ databases">
        <title>Genome sequencing of strain 2DFW10M-5.</title>
        <authorList>
            <person name="Heo J."/>
            <person name="Kim S.-J."/>
            <person name="Kwon S.-W."/>
        </authorList>
    </citation>
    <scope>NUCLEOTIDE SEQUENCE [LARGE SCALE GENOMIC DNA]</scope>
    <source>
        <strain evidence="3 4">2DFW10M-5</strain>
    </source>
</reference>
<gene>
    <name evidence="3" type="ORF">D7I44_11880</name>
</gene>
<dbReference type="RefSeq" id="WP_120789688.1">
    <property type="nucleotide sequence ID" value="NZ_CP032624.1"/>
</dbReference>
<dbReference type="Proteomes" id="UP000275069">
    <property type="component" value="Chromosome"/>
</dbReference>
<dbReference type="GO" id="GO:0016491">
    <property type="term" value="F:oxidoreductase activity"/>
    <property type="evidence" value="ECO:0007669"/>
    <property type="project" value="UniProtKB-KW"/>
</dbReference>
<evidence type="ECO:0000256" key="2">
    <source>
        <dbReference type="ARBA" id="ARBA00023002"/>
    </source>
</evidence>
<keyword evidence="4" id="KW-1185">Reference proteome</keyword>
<name>A0A387BN77_9MICO</name>
<organism evidence="3 4">
    <name type="scientific">Gryllotalpicola protaetiae</name>
    <dbReference type="NCBI Taxonomy" id="2419771"/>
    <lineage>
        <taxon>Bacteria</taxon>
        <taxon>Bacillati</taxon>
        <taxon>Actinomycetota</taxon>
        <taxon>Actinomycetes</taxon>
        <taxon>Micrococcales</taxon>
        <taxon>Microbacteriaceae</taxon>
        <taxon>Gryllotalpicola</taxon>
    </lineage>
</organism>
<dbReference type="OrthoDB" id="4350228at2"/>
<dbReference type="PANTHER" id="PTHR24321">
    <property type="entry name" value="DEHYDROGENASES, SHORT CHAIN"/>
    <property type="match status" value="1"/>
</dbReference>